<feature type="domain" description="SusD-like N-terminal" evidence="7">
    <location>
        <begin position="101"/>
        <end position="236"/>
    </location>
</feature>
<evidence type="ECO:0000256" key="5">
    <source>
        <dbReference type="ARBA" id="ARBA00023237"/>
    </source>
</evidence>
<gene>
    <name evidence="8" type="ORF">JK629_07590</name>
</gene>
<keyword evidence="9" id="KW-1185">Reference proteome</keyword>
<dbReference type="EMBL" id="CP068439">
    <property type="protein sequence ID" value="QQX78109.1"/>
    <property type="molecule type" value="Genomic_DNA"/>
</dbReference>
<proteinExistence type="inferred from homology"/>
<keyword evidence="3" id="KW-0732">Signal</keyword>
<dbReference type="Proteomes" id="UP000629420">
    <property type="component" value="Chromosome"/>
</dbReference>
<keyword evidence="4" id="KW-0472">Membrane</keyword>
<evidence type="ECO:0000313" key="8">
    <source>
        <dbReference type="EMBL" id="QQX78109.1"/>
    </source>
</evidence>
<dbReference type="RefSeq" id="WP_202337927.1">
    <property type="nucleotide sequence ID" value="NZ_CP068439.1"/>
</dbReference>
<evidence type="ECO:0000313" key="9">
    <source>
        <dbReference type="Proteomes" id="UP000629420"/>
    </source>
</evidence>
<dbReference type="InterPro" id="IPR033985">
    <property type="entry name" value="SusD-like_N"/>
</dbReference>
<dbReference type="InterPro" id="IPR012944">
    <property type="entry name" value="SusD_RagB_dom"/>
</dbReference>
<protein>
    <submittedName>
        <fullName evidence="8">RagB/SusD family nutrient uptake outer membrane protein</fullName>
    </submittedName>
</protein>
<evidence type="ECO:0000259" key="6">
    <source>
        <dbReference type="Pfam" id="PF07980"/>
    </source>
</evidence>
<accession>A0ABX7DZD3</accession>
<comment type="similarity">
    <text evidence="2">Belongs to the SusD family.</text>
</comment>
<comment type="subcellular location">
    <subcellularLocation>
        <location evidence="1">Cell outer membrane</location>
    </subcellularLocation>
</comment>
<dbReference type="InterPro" id="IPR011990">
    <property type="entry name" value="TPR-like_helical_dom_sf"/>
</dbReference>
<feature type="domain" description="RagB/SusD" evidence="6">
    <location>
        <begin position="327"/>
        <end position="469"/>
    </location>
</feature>
<keyword evidence="5" id="KW-0998">Cell outer membrane</keyword>
<reference evidence="8 9" key="1">
    <citation type="submission" date="2021-01" db="EMBL/GenBank/DDBJ databases">
        <title>Aequorivita sp. strain KX20305, a bacterium isolated from the sediment collected at a cold seep field in South China Sea.</title>
        <authorList>
            <person name="Zhang H."/>
            <person name="Li C."/>
        </authorList>
    </citation>
    <scope>NUCLEOTIDE SEQUENCE [LARGE SCALE GENOMIC DNA]</scope>
    <source>
        <strain evidence="8 9">KX20305</strain>
    </source>
</reference>
<dbReference type="Gene3D" id="1.25.40.390">
    <property type="match status" value="1"/>
</dbReference>
<dbReference type="Pfam" id="PF07980">
    <property type="entry name" value="SusD_RagB"/>
    <property type="match status" value="1"/>
</dbReference>
<dbReference type="PROSITE" id="PS51257">
    <property type="entry name" value="PROKAR_LIPOPROTEIN"/>
    <property type="match status" value="1"/>
</dbReference>
<dbReference type="CDD" id="cd08977">
    <property type="entry name" value="SusD"/>
    <property type="match status" value="1"/>
</dbReference>
<evidence type="ECO:0000256" key="4">
    <source>
        <dbReference type="ARBA" id="ARBA00023136"/>
    </source>
</evidence>
<evidence type="ECO:0000256" key="1">
    <source>
        <dbReference type="ARBA" id="ARBA00004442"/>
    </source>
</evidence>
<evidence type="ECO:0000256" key="3">
    <source>
        <dbReference type="ARBA" id="ARBA00022729"/>
    </source>
</evidence>
<evidence type="ECO:0000259" key="7">
    <source>
        <dbReference type="Pfam" id="PF14322"/>
    </source>
</evidence>
<organism evidence="8 9">
    <name type="scientific">Aequorivita iocasae</name>
    <dbReference type="NCBI Taxonomy" id="2803865"/>
    <lineage>
        <taxon>Bacteria</taxon>
        <taxon>Pseudomonadati</taxon>
        <taxon>Bacteroidota</taxon>
        <taxon>Flavobacteriia</taxon>
        <taxon>Flavobacteriales</taxon>
        <taxon>Flavobacteriaceae</taxon>
        <taxon>Aequorivita</taxon>
    </lineage>
</organism>
<dbReference type="SUPFAM" id="SSF48452">
    <property type="entry name" value="TPR-like"/>
    <property type="match status" value="1"/>
</dbReference>
<evidence type="ECO:0000256" key="2">
    <source>
        <dbReference type="ARBA" id="ARBA00006275"/>
    </source>
</evidence>
<sequence length="469" mass="52877">MKTFIQKYKSRCPILPIRLLLLVLFGALLSSCEKALEPEYPDFLLSEEALFENAATVDAALANIYAGLRDNSPVSGGVDGMGVLLGLYADELDYYRENAPIDNAFYNHTVLPNNTAVGNFWNSSYSLIFSANKIVEGLEDAPLEAEERNGFMGEALFLRAYLHFYLAQLFGDIPYIKTTDYTENASVSRMPLTEVYQMMETDLLTAKNLLPAMEPSGERLRASKGVASALLARLYLHTQQWEKAVAESTAVITEGTYALQPDLNLVFLKESPSTIWQLKPEFEGSATKEGETFIFDVGPPSLYALSASFIADFETGDLRKEAWTRELSDGSQSWYHPYKYKQNYYGGSSTEYSILFRLAEQYLIRAEAALQLGNLQEVRNDLNVIRLRAGLDPTAANTQEEIRNELQHQWRYEYFTEQGQRWFYLKRSGSANEILAPIKPGWKATDVLFPLPANELILNPNLNPQNPGY</sequence>
<dbReference type="Pfam" id="PF14322">
    <property type="entry name" value="SusD-like_3"/>
    <property type="match status" value="1"/>
</dbReference>
<name>A0ABX7DZD3_9FLAO</name>